<dbReference type="SUPFAM" id="SSF55486">
    <property type="entry name" value="Metalloproteases ('zincins'), catalytic domain"/>
    <property type="match status" value="1"/>
</dbReference>
<dbReference type="InterPro" id="IPR014756">
    <property type="entry name" value="Ig_E-set"/>
</dbReference>
<evidence type="ECO:0000256" key="3">
    <source>
        <dbReference type="ARBA" id="ARBA00022801"/>
    </source>
</evidence>
<dbReference type="InterPro" id="IPR002909">
    <property type="entry name" value="IPT_dom"/>
</dbReference>
<dbReference type="Gene3D" id="3.40.390.10">
    <property type="entry name" value="Collagenase (Catalytic Domain)"/>
    <property type="match status" value="1"/>
</dbReference>
<accession>A0A3B7R3D6</accession>
<evidence type="ECO:0000256" key="4">
    <source>
        <dbReference type="ARBA" id="ARBA00022833"/>
    </source>
</evidence>
<reference evidence="8 9" key="1">
    <citation type="submission" date="2018-09" db="EMBL/GenBank/DDBJ databases">
        <title>Hymenobacter medium sp. nov., isolated from R2A medium.</title>
        <authorList>
            <person name="Yingchao G."/>
        </authorList>
    </citation>
    <scope>NUCLEOTIDE SEQUENCE [LARGE SCALE GENOMIC DNA]</scope>
    <source>
        <strain evidence="9">sh-6</strain>
    </source>
</reference>
<keyword evidence="3" id="KW-0378">Hydrolase</keyword>
<keyword evidence="2" id="KW-0479">Metal-binding</keyword>
<dbReference type="KEGG" id="hyh:D3Y59_03235"/>
<dbReference type="InterPro" id="IPR024079">
    <property type="entry name" value="MetalloPept_cat_dom_sf"/>
</dbReference>
<proteinExistence type="predicted"/>
<evidence type="ECO:0000256" key="2">
    <source>
        <dbReference type="ARBA" id="ARBA00022723"/>
    </source>
</evidence>
<dbReference type="Proteomes" id="UP000262802">
    <property type="component" value="Chromosome"/>
</dbReference>
<dbReference type="GO" id="GO:0006508">
    <property type="term" value="P:proteolysis"/>
    <property type="evidence" value="ECO:0007669"/>
    <property type="project" value="UniProtKB-KW"/>
</dbReference>
<dbReference type="GO" id="GO:0004222">
    <property type="term" value="F:metalloendopeptidase activity"/>
    <property type="evidence" value="ECO:0007669"/>
    <property type="project" value="InterPro"/>
</dbReference>
<keyword evidence="4" id="KW-0862">Zinc</keyword>
<dbReference type="Pfam" id="PF00413">
    <property type="entry name" value="Peptidase_M10"/>
    <property type="match status" value="1"/>
</dbReference>
<organism evidence="8 9">
    <name type="scientific">Hymenobacter oligotrophus</name>
    <dbReference type="NCBI Taxonomy" id="2319843"/>
    <lineage>
        <taxon>Bacteria</taxon>
        <taxon>Pseudomonadati</taxon>
        <taxon>Bacteroidota</taxon>
        <taxon>Cytophagia</taxon>
        <taxon>Cytophagales</taxon>
        <taxon>Hymenobacteraceae</taxon>
        <taxon>Hymenobacter</taxon>
    </lineage>
</organism>
<gene>
    <name evidence="8" type="ORF">D3Y59_03235</name>
</gene>
<evidence type="ECO:0008006" key="10">
    <source>
        <dbReference type="Google" id="ProtNLM"/>
    </source>
</evidence>
<evidence type="ECO:0000256" key="5">
    <source>
        <dbReference type="SAM" id="SignalP"/>
    </source>
</evidence>
<keyword evidence="9" id="KW-1185">Reference proteome</keyword>
<dbReference type="GO" id="GO:0031012">
    <property type="term" value="C:extracellular matrix"/>
    <property type="evidence" value="ECO:0007669"/>
    <property type="project" value="InterPro"/>
</dbReference>
<dbReference type="InterPro" id="IPR013783">
    <property type="entry name" value="Ig-like_fold"/>
</dbReference>
<protein>
    <recommendedName>
        <fullName evidence="10">T9SS C-terminal target domain-containing protein</fullName>
    </recommendedName>
</protein>
<feature type="signal peptide" evidence="5">
    <location>
        <begin position="1"/>
        <end position="23"/>
    </location>
</feature>
<dbReference type="EMBL" id="CP032317">
    <property type="protein sequence ID" value="AYA36161.1"/>
    <property type="molecule type" value="Genomic_DNA"/>
</dbReference>
<dbReference type="GO" id="GO:0008270">
    <property type="term" value="F:zinc ion binding"/>
    <property type="evidence" value="ECO:0007669"/>
    <property type="project" value="InterPro"/>
</dbReference>
<evidence type="ECO:0000313" key="8">
    <source>
        <dbReference type="EMBL" id="AYA36161.1"/>
    </source>
</evidence>
<keyword evidence="1" id="KW-0645">Protease</keyword>
<feature type="chain" id="PRO_5017729562" description="T9SS C-terminal target domain-containing protein" evidence="5">
    <location>
        <begin position="24"/>
        <end position="691"/>
    </location>
</feature>
<dbReference type="AlphaFoldDB" id="A0A3B7R3D6"/>
<dbReference type="InterPro" id="IPR001818">
    <property type="entry name" value="Pept_M10_metallopeptidase"/>
</dbReference>
<dbReference type="Pfam" id="PF01833">
    <property type="entry name" value="TIG"/>
    <property type="match status" value="1"/>
</dbReference>
<feature type="domain" description="Peptidase M10 metallopeptidase" evidence="6">
    <location>
        <begin position="402"/>
        <end position="474"/>
    </location>
</feature>
<dbReference type="Gene3D" id="2.60.40.10">
    <property type="entry name" value="Immunoglobulins"/>
    <property type="match status" value="1"/>
</dbReference>
<evidence type="ECO:0000259" key="6">
    <source>
        <dbReference type="Pfam" id="PF00413"/>
    </source>
</evidence>
<name>A0A3B7R3D6_9BACT</name>
<evidence type="ECO:0000313" key="9">
    <source>
        <dbReference type="Proteomes" id="UP000262802"/>
    </source>
</evidence>
<sequence length="691" mass="72883">MTKRRPFAFLLFSLLAAAGTAQAQETCMLEPVALSRRATEASLVVEARIVGQQAVADAAGRIFTVSQLEVYKVFRGQVPAAGVQLAEPGGSLGLRREEVSGTAGLEVGQQGLFFLEADPAAPRPGALRLYAGPQGFVRYDAATHVAAEPFGRYNSIENDLYPAVERLTGRRFQELRRNAELSTPTVVARGTAAPAISSFSPAILSAGTGEVLTIQGSGFGSTRGTGRVEFPNADQGGSSRVAANSTDYVSWSDTKIEVRVPSSANGGGAGSGKFVVYAEGGASATSATSLSIVFSYSNIGSTPARARLINKDKQGGYTLQYNATFGDRPAARSSFERALGTWAAATRVNRRMGSFATTTTAASDGVNVIRFDVGTELPAGVLGRTTSYYSGCSTGGVTYWSVAETDFTFNDDTNWNFAATAPSSSQYDFESVALHEQGHAHQLGHIIRPGAVMHYAIANGQQSRTLSAESDIAGGLSVVDFSLKSPNPCDFALIQLLQAAAPLPVELVGFAARYEPTLPGTRLNWATASELKSSYFAVQAADEANAATWQEVARVSAAGQSSIRRTYEATDARALGTGQVRYYRLRQVDTDGSEHFSAPVVVAGLGAVAELQAFPIPATDVLQVQGPLASATSGVRIVLLDAAGRLVKELRLPAGASSVQLPVAELRNGLYTLQWQSDGSKPLSRRVLVQH</sequence>
<dbReference type="OrthoDB" id="7574679at2"/>
<evidence type="ECO:0000256" key="1">
    <source>
        <dbReference type="ARBA" id="ARBA00022670"/>
    </source>
</evidence>
<evidence type="ECO:0000259" key="7">
    <source>
        <dbReference type="Pfam" id="PF01833"/>
    </source>
</evidence>
<keyword evidence="5" id="KW-0732">Signal</keyword>
<dbReference type="SUPFAM" id="SSF81296">
    <property type="entry name" value="E set domains"/>
    <property type="match status" value="1"/>
</dbReference>
<feature type="domain" description="IPT/TIG" evidence="7">
    <location>
        <begin position="194"/>
        <end position="288"/>
    </location>
</feature>